<keyword evidence="2" id="KW-0472">Membrane</keyword>
<sequence length="358" mass="38811">MSDSSRGPLRAWDRMLSGDLRTPRLIGLLMTLSALIVALVAAFPGYTPFTSLMVPLLIGSMLLYPRQLPWFVSWILGMILISLLLQDQITVRVAGAAGVQMLMCAIVLATAFRRSRLGVGGMTGESMFVDLRDRLLSQGSIPELRRPWHCESALRSASGTLFAGDFVVATLLEDGHRLEVVLVDVSGKGDDAGTRALQLSGAFGGLLGASDSGDFLRAANAYLLRQEWDEGFATAIHLSVDLVSGRFEVRTAGHPPGARRAAGSGRWELLRSSGPVLGLMADAEYLAVGGELRPGDALLLYTDGMIERPRRDIELGLDRMLGEAESLMRGRFEGSARRLVEELGNRQDDRAMVVLTRT</sequence>
<dbReference type="SMART" id="SM00331">
    <property type="entry name" value="PP2C_SIG"/>
    <property type="match status" value="1"/>
</dbReference>
<dbReference type="GO" id="GO:0016791">
    <property type="term" value="F:phosphatase activity"/>
    <property type="evidence" value="ECO:0007669"/>
    <property type="project" value="TreeGrafter"/>
</dbReference>
<dbReference type="InterPro" id="IPR001932">
    <property type="entry name" value="PPM-type_phosphatase-like_dom"/>
</dbReference>
<evidence type="ECO:0000313" key="4">
    <source>
        <dbReference type="EMBL" id="MBF4160297.1"/>
    </source>
</evidence>
<accession>A0A930Y5W1</accession>
<evidence type="ECO:0000256" key="1">
    <source>
        <dbReference type="ARBA" id="ARBA00022801"/>
    </source>
</evidence>
<comment type="caution">
    <text evidence="4">The sequence shown here is derived from an EMBL/GenBank/DDBJ whole genome shotgun (WGS) entry which is preliminary data.</text>
</comment>
<dbReference type="Pfam" id="PF07228">
    <property type="entry name" value="SpoIIE"/>
    <property type="match status" value="1"/>
</dbReference>
<organism evidence="4 5">
    <name type="scientific">Nocardioides acrostichi</name>
    <dbReference type="NCBI Taxonomy" id="2784339"/>
    <lineage>
        <taxon>Bacteria</taxon>
        <taxon>Bacillati</taxon>
        <taxon>Actinomycetota</taxon>
        <taxon>Actinomycetes</taxon>
        <taxon>Propionibacteriales</taxon>
        <taxon>Nocardioidaceae</taxon>
        <taxon>Nocardioides</taxon>
    </lineage>
</organism>
<feature type="transmembrane region" description="Helical" evidence="2">
    <location>
        <begin position="25"/>
        <end position="47"/>
    </location>
</feature>
<feature type="domain" description="PPM-type phosphatase" evidence="3">
    <location>
        <begin position="149"/>
        <end position="357"/>
    </location>
</feature>
<dbReference type="InterPro" id="IPR036457">
    <property type="entry name" value="PPM-type-like_dom_sf"/>
</dbReference>
<dbReference type="EMBL" id="JADIVZ010000001">
    <property type="protein sequence ID" value="MBF4160297.1"/>
    <property type="molecule type" value="Genomic_DNA"/>
</dbReference>
<feature type="transmembrane region" description="Helical" evidence="2">
    <location>
        <begin position="91"/>
        <end position="112"/>
    </location>
</feature>
<feature type="transmembrane region" description="Helical" evidence="2">
    <location>
        <begin position="68"/>
        <end position="85"/>
    </location>
</feature>
<dbReference type="RefSeq" id="WP_194501545.1">
    <property type="nucleotide sequence ID" value="NZ_JADIVZ010000001.1"/>
</dbReference>
<evidence type="ECO:0000256" key="2">
    <source>
        <dbReference type="SAM" id="Phobius"/>
    </source>
</evidence>
<dbReference type="AlphaFoldDB" id="A0A930Y5W1"/>
<protein>
    <submittedName>
        <fullName evidence="4">Serine/threonine-protein phosphatase</fullName>
    </submittedName>
</protein>
<dbReference type="InterPro" id="IPR052016">
    <property type="entry name" value="Bact_Sigma-Reg"/>
</dbReference>
<evidence type="ECO:0000259" key="3">
    <source>
        <dbReference type="SMART" id="SM00331"/>
    </source>
</evidence>
<keyword evidence="2" id="KW-0812">Transmembrane</keyword>
<dbReference type="PANTHER" id="PTHR43156:SF2">
    <property type="entry name" value="STAGE II SPORULATION PROTEIN E"/>
    <property type="match status" value="1"/>
</dbReference>
<keyword evidence="1" id="KW-0378">Hydrolase</keyword>
<dbReference type="PANTHER" id="PTHR43156">
    <property type="entry name" value="STAGE II SPORULATION PROTEIN E-RELATED"/>
    <property type="match status" value="1"/>
</dbReference>
<keyword evidence="2" id="KW-1133">Transmembrane helix</keyword>
<gene>
    <name evidence="4" type="ORF">ISG29_01245</name>
</gene>
<dbReference type="Gene3D" id="3.60.40.10">
    <property type="entry name" value="PPM-type phosphatase domain"/>
    <property type="match status" value="1"/>
</dbReference>
<reference evidence="4" key="1">
    <citation type="submission" date="2020-11" db="EMBL/GenBank/DDBJ databases">
        <title>Nocardioides sp. CBS4Y-1, whole genome shotgun sequence.</title>
        <authorList>
            <person name="Tuo L."/>
        </authorList>
    </citation>
    <scope>NUCLEOTIDE SEQUENCE</scope>
    <source>
        <strain evidence="4">CBS4Y-1</strain>
    </source>
</reference>
<proteinExistence type="predicted"/>
<keyword evidence="5" id="KW-1185">Reference proteome</keyword>
<name>A0A930Y5W1_9ACTN</name>
<evidence type="ECO:0000313" key="5">
    <source>
        <dbReference type="Proteomes" id="UP000656804"/>
    </source>
</evidence>
<dbReference type="Proteomes" id="UP000656804">
    <property type="component" value="Unassembled WGS sequence"/>
</dbReference>